<comment type="caution">
    <text evidence="1">The sequence shown here is derived from an EMBL/GenBank/DDBJ whole genome shotgun (WGS) entry which is preliminary data.</text>
</comment>
<accession>A0A0J1EFI0</accession>
<dbReference type="STRING" id="595434.RISK_003855"/>
<gene>
    <name evidence="1" type="ORF">RISK_003855</name>
</gene>
<dbReference type="AlphaFoldDB" id="A0A0J1EFI0"/>
<dbReference type="RefSeq" id="WP_047815209.1">
    <property type="nucleotide sequence ID" value="NZ_LECT01000029.1"/>
</dbReference>
<keyword evidence="2" id="KW-1185">Reference proteome</keyword>
<dbReference type="OrthoDB" id="9148869at2"/>
<name>A0A0J1EFI0_RHOIS</name>
<sequence length="311" mass="33388">MTSISISEPSNATITLRHSLPPLAVSDPCYLQGVHVCDVIAPGDFSSDCDANALPIAKRCLEEADAVVVQEPSLLPSEAAAAMAIPVHCGGVIQSVVVLFAKLPTESLPDPVGVFEVWRPVGKYDEVALREGYYGKLERFQNVSSFVRFEKGNGLPGVVWEQSRALAQDDLANHMGFLRAAGASADLLNSAVGLPVFADQYLSTAVLIQSKRSPMARAIEVWNVDGNECELTSQAYGEVEQAFRLPPATRIPLMTGILGLVAEHQRVVLLEDMEALLLTRPADRALPCPTAGLAIPFFEGSDLSSITVLMF</sequence>
<evidence type="ECO:0000313" key="2">
    <source>
        <dbReference type="Proteomes" id="UP000036367"/>
    </source>
</evidence>
<proteinExistence type="predicted"/>
<dbReference type="EMBL" id="LECT01000029">
    <property type="protein sequence ID" value="KLU04269.1"/>
    <property type="molecule type" value="Genomic_DNA"/>
</dbReference>
<dbReference type="PATRIC" id="fig|595434.4.peg.3658"/>
<reference evidence="1" key="1">
    <citation type="submission" date="2015-05" db="EMBL/GenBank/DDBJ databases">
        <title>Permanent draft genome of Rhodopirellula islandicus K833.</title>
        <authorList>
            <person name="Kizina J."/>
            <person name="Richter M."/>
            <person name="Glockner F.O."/>
            <person name="Harder J."/>
        </authorList>
    </citation>
    <scope>NUCLEOTIDE SEQUENCE [LARGE SCALE GENOMIC DNA]</scope>
    <source>
        <strain evidence="1">K833</strain>
    </source>
</reference>
<protein>
    <recommendedName>
        <fullName evidence="3">GAF domain-containing protein</fullName>
    </recommendedName>
</protein>
<organism evidence="1 2">
    <name type="scientific">Rhodopirellula islandica</name>
    <dbReference type="NCBI Taxonomy" id="595434"/>
    <lineage>
        <taxon>Bacteria</taxon>
        <taxon>Pseudomonadati</taxon>
        <taxon>Planctomycetota</taxon>
        <taxon>Planctomycetia</taxon>
        <taxon>Pirellulales</taxon>
        <taxon>Pirellulaceae</taxon>
        <taxon>Rhodopirellula</taxon>
    </lineage>
</organism>
<evidence type="ECO:0008006" key="3">
    <source>
        <dbReference type="Google" id="ProtNLM"/>
    </source>
</evidence>
<evidence type="ECO:0000313" key="1">
    <source>
        <dbReference type="EMBL" id="KLU04269.1"/>
    </source>
</evidence>
<dbReference type="Proteomes" id="UP000036367">
    <property type="component" value="Unassembled WGS sequence"/>
</dbReference>